<evidence type="ECO:0000313" key="2">
    <source>
        <dbReference type="Proteomes" id="UP000790709"/>
    </source>
</evidence>
<protein>
    <submittedName>
        <fullName evidence="1">Uncharacterized protein</fullName>
    </submittedName>
</protein>
<name>A0ACB8AX78_9AGAM</name>
<dbReference type="Proteomes" id="UP000790709">
    <property type="component" value="Unassembled WGS sequence"/>
</dbReference>
<sequence>MTPCLLSCIHSNIVRLYGDAESRTRTVENKRSVRWLTEARVLARLSDLAFRPPRRQRGSSSSGYQMEY</sequence>
<accession>A0ACB8AX78</accession>
<reference evidence="1" key="1">
    <citation type="journal article" date="2021" name="New Phytol.">
        <title>Evolutionary innovations through gain and loss of genes in the ectomycorrhizal Boletales.</title>
        <authorList>
            <person name="Wu G."/>
            <person name="Miyauchi S."/>
            <person name="Morin E."/>
            <person name="Kuo A."/>
            <person name="Drula E."/>
            <person name="Varga T."/>
            <person name="Kohler A."/>
            <person name="Feng B."/>
            <person name="Cao Y."/>
            <person name="Lipzen A."/>
            <person name="Daum C."/>
            <person name="Hundley H."/>
            <person name="Pangilinan J."/>
            <person name="Johnson J."/>
            <person name="Barry K."/>
            <person name="LaButti K."/>
            <person name="Ng V."/>
            <person name="Ahrendt S."/>
            <person name="Min B."/>
            <person name="Choi I.G."/>
            <person name="Park H."/>
            <person name="Plett J.M."/>
            <person name="Magnuson J."/>
            <person name="Spatafora J.W."/>
            <person name="Nagy L.G."/>
            <person name="Henrissat B."/>
            <person name="Grigoriev I.V."/>
            <person name="Yang Z.L."/>
            <person name="Xu J."/>
            <person name="Martin F.M."/>
        </authorList>
    </citation>
    <scope>NUCLEOTIDE SEQUENCE</scope>
    <source>
        <strain evidence="1">KUC20120723A-06</strain>
    </source>
</reference>
<comment type="caution">
    <text evidence="1">The sequence shown here is derived from an EMBL/GenBank/DDBJ whole genome shotgun (WGS) entry which is preliminary data.</text>
</comment>
<keyword evidence="2" id="KW-1185">Reference proteome</keyword>
<organism evidence="1 2">
    <name type="scientific">Leucogyrophana mollusca</name>
    <dbReference type="NCBI Taxonomy" id="85980"/>
    <lineage>
        <taxon>Eukaryota</taxon>
        <taxon>Fungi</taxon>
        <taxon>Dikarya</taxon>
        <taxon>Basidiomycota</taxon>
        <taxon>Agaricomycotina</taxon>
        <taxon>Agaricomycetes</taxon>
        <taxon>Agaricomycetidae</taxon>
        <taxon>Boletales</taxon>
        <taxon>Boletales incertae sedis</taxon>
        <taxon>Leucogyrophana</taxon>
    </lineage>
</organism>
<proteinExistence type="predicted"/>
<evidence type="ECO:0000313" key="1">
    <source>
        <dbReference type="EMBL" id="KAH7918135.1"/>
    </source>
</evidence>
<gene>
    <name evidence="1" type="ORF">BV22DRAFT_917271</name>
</gene>
<dbReference type="EMBL" id="MU266847">
    <property type="protein sequence ID" value="KAH7918135.1"/>
    <property type="molecule type" value="Genomic_DNA"/>
</dbReference>